<keyword evidence="2" id="KW-1185">Reference proteome</keyword>
<reference evidence="1" key="1">
    <citation type="submission" date="2021-06" db="EMBL/GenBank/DDBJ databases">
        <authorList>
            <person name="Kallberg Y."/>
            <person name="Tangrot J."/>
            <person name="Rosling A."/>
        </authorList>
    </citation>
    <scope>NUCLEOTIDE SEQUENCE</scope>
    <source>
        <strain evidence="1">AU212A</strain>
    </source>
</reference>
<evidence type="ECO:0000313" key="2">
    <source>
        <dbReference type="Proteomes" id="UP000789860"/>
    </source>
</evidence>
<gene>
    <name evidence="1" type="ORF">SCALOS_LOCUS8283</name>
</gene>
<comment type="caution">
    <text evidence="1">The sequence shown here is derived from an EMBL/GenBank/DDBJ whole genome shotgun (WGS) entry which is preliminary data.</text>
</comment>
<dbReference type="Proteomes" id="UP000789860">
    <property type="component" value="Unassembled WGS sequence"/>
</dbReference>
<feature type="non-terminal residue" evidence="1">
    <location>
        <position position="1"/>
    </location>
</feature>
<organism evidence="1 2">
    <name type="scientific">Scutellospora calospora</name>
    <dbReference type="NCBI Taxonomy" id="85575"/>
    <lineage>
        <taxon>Eukaryota</taxon>
        <taxon>Fungi</taxon>
        <taxon>Fungi incertae sedis</taxon>
        <taxon>Mucoromycota</taxon>
        <taxon>Glomeromycotina</taxon>
        <taxon>Glomeromycetes</taxon>
        <taxon>Diversisporales</taxon>
        <taxon>Gigasporaceae</taxon>
        <taxon>Scutellospora</taxon>
    </lineage>
</organism>
<sequence>TQESGDLGALGGAPTSVSTLGSVPGSIFQLGYRLAVQLYQSHLSAPPQTGRRRPPSQTDQEISTLAHPSAAKARNDSFTNPPSRVPARRRPDPHLVTELSPFDIRLSKADISQHSRSFDTYWPRSTKRPTRRPAHVHTMPAIRAIPCCWCFDEILR</sequence>
<proteinExistence type="predicted"/>
<evidence type="ECO:0000313" key="1">
    <source>
        <dbReference type="EMBL" id="CAG8639828.1"/>
    </source>
</evidence>
<protein>
    <submittedName>
        <fullName evidence="1">6337_t:CDS:1</fullName>
    </submittedName>
</protein>
<dbReference type="EMBL" id="CAJVPM010021359">
    <property type="protein sequence ID" value="CAG8639828.1"/>
    <property type="molecule type" value="Genomic_DNA"/>
</dbReference>
<name>A0ACA9NDG1_9GLOM</name>
<accession>A0ACA9NDG1</accession>